<evidence type="ECO:0000256" key="1">
    <source>
        <dbReference type="SAM" id="MobiDB-lite"/>
    </source>
</evidence>
<feature type="region of interest" description="Disordered" evidence="1">
    <location>
        <begin position="1"/>
        <end position="66"/>
    </location>
</feature>
<evidence type="ECO:0000313" key="2">
    <source>
        <dbReference type="EMBL" id="KAL1531101.1"/>
    </source>
</evidence>
<comment type="caution">
    <text evidence="2">The sequence shown here is derived from an EMBL/GenBank/DDBJ whole genome shotgun (WGS) entry which is preliminary data.</text>
</comment>
<keyword evidence="3" id="KW-1185">Reference proteome</keyword>
<dbReference type="Proteomes" id="UP001567538">
    <property type="component" value="Unassembled WGS sequence"/>
</dbReference>
<name>A0ABD1FK34_SALDI</name>
<organism evidence="2 3">
    <name type="scientific">Salvia divinorum</name>
    <name type="common">Maria pastora</name>
    <name type="synonym">Diviner's sage</name>
    <dbReference type="NCBI Taxonomy" id="28513"/>
    <lineage>
        <taxon>Eukaryota</taxon>
        <taxon>Viridiplantae</taxon>
        <taxon>Streptophyta</taxon>
        <taxon>Embryophyta</taxon>
        <taxon>Tracheophyta</taxon>
        <taxon>Spermatophyta</taxon>
        <taxon>Magnoliopsida</taxon>
        <taxon>eudicotyledons</taxon>
        <taxon>Gunneridae</taxon>
        <taxon>Pentapetalae</taxon>
        <taxon>asterids</taxon>
        <taxon>lamiids</taxon>
        <taxon>Lamiales</taxon>
        <taxon>Lamiaceae</taxon>
        <taxon>Nepetoideae</taxon>
        <taxon>Mentheae</taxon>
        <taxon>Salviinae</taxon>
        <taxon>Salvia</taxon>
        <taxon>Salvia subgen. Calosphace</taxon>
    </lineage>
</organism>
<accession>A0ABD1FK34</accession>
<feature type="compositionally biased region" description="Basic residues" evidence="1">
    <location>
        <begin position="11"/>
        <end position="23"/>
    </location>
</feature>
<dbReference type="AlphaFoldDB" id="A0ABD1FK34"/>
<evidence type="ECO:0000313" key="3">
    <source>
        <dbReference type="Proteomes" id="UP001567538"/>
    </source>
</evidence>
<sequence>MLQFPSDSRARRPRRTLLHHRGLRLNANSTAASHSGYRQIRAQPSSLFRGQPAQLNPSPFHRRSPS</sequence>
<reference evidence="2 3" key="1">
    <citation type="submission" date="2024-06" db="EMBL/GenBank/DDBJ databases">
        <title>A chromosome level genome sequence of Diviner's sage (Salvia divinorum).</title>
        <authorList>
            <person name="Ford S.A."/>
            <person name="Ro D.-K."/>
            <person name="Ness R.W."/>
            <person name="Phillips M.A."/>
        </authorList>
    </citation>
    <scope>NUCLEOTIDE SEQUENCE [LARGE SCALE GENOMIC DNA]</scope>
    <source>
        <strain evidence="2">SAF-2024a</strain>
        <tissue evidence="2">Leaf</tissue>
    </source>
</reference>
<feature type="compositionally biased region" description="Polar residues" evidence="1">
    <location>
        <begin position="42"/>
        <end position="57"/>
    </location>
</feature>
<protein>
    <submittedName>
        <fullName evidence="2">Uncharacterized protein</fullName>
    </submittedName>
</protein>
<dbReference type="EMBL" id="JBEAFC010000015">
    <property type="protein sequence ID" value="KAL1531101.1"/>
    <property type="molecule type" value="Genomic_DNA"/>
</dbReference>
<gene>
    <name evidence="2" type="ORF">AAHA92_33819</name>
</gene>
<proteinExistence type="predicted"/>